<evidence type="ECO:0000256" key="1">
    <source>
        <dbReference type="ARBA" id="ARBA00010757"/>
    </source>
</evidence>
<dbReference type="Pfam" id="PF02686">
    <property type="entry name" value="GatC"/>
    <property type="match status" value="1"/>
</dbReference>
<evidence type="ECO:0000256" key="3">
    <source>
        <dbReference type="ARBA" id="ARBA00024799"/>
    </source>
</evidence>
<keyword evidence="6" id="KW-0067">ATP-binding</keyword>
<dbReference type="EC" id="6.3.5.-" evidence="6"/>
<evidence type="ECO:0000256" key="6">
    <source>
        <dbReference type="HAMAP-Rule" id="MF_00122"/>
    </source>
</evidence>
<keyword evidence="6" id="KW-0436">Ligase</keyword>
<evidence type="ECO:0000313" key="7">
    <source>
        <dbReference type="EMBL" id="KRM65288.1"/>
    </source>
</evidence>
<keyword evidence="6" id="KW-0648">Protein biosynthesis</keyword>
<comment type="catalytic activity">
    <reaction evidence="4 6">
        <text>L-aspartyl-tRNA(Asn) + L-glutamine + ATP + H2O = L-asparaginyl-tRNA(Asn) + L-glutamate + ADP + phosphate + 2 H(+)</text>
        <dbReference type="Rhea" id="RHEA:14513"/>
        <dbReference type="Rhea" id="RHEA-COMP:9674"/>
        <dbReference type="Rhea" id="RHEA-COMP:9677"/>
        <dbReference type="ChEBI" id="CHEBI:15377"/>
        <dbReference type="ChEBI" id="CHEBI:15378"/>
        <dbReference type="ChEBI" id="CHEBI:29985"/>
        <dbReference type="ChEBI" id="CHEBI:30616"/>
        <dbReference type="ChEBI" id="CHEBI:43474"/>
        <dbReference type="ChEBI" id="CHEBI:58359"/>
        <dbReference type="ChEBI" id="CHEBI:78515"/>
        <dbReference type="ChEBI" id="CHEBI:78516"/>
        <dbReference type="ChEBI" id="CHEBI:456216"/>
    </reaction>
</comment>
<dbReference type="GO" id="GO:0050567">
    <property type="term" value="F:glutaminyl-tRNA synthase (glutamine-hydrolyzing) activity"/>
    <property type="evidence" value="ECO:0007669"/>
    <property type="project" value="UniProtKB-UniRule"/>
</dbReference>
<keyword evidence="8" id="KW-1185">Reference proteome</keyword>
<proteinExistence type="inferred from homology"/>
<comment type="catalytic activity">
    <reaction evidence="5 6">
        <text>L-glutamyl-tRNA(Gln) + L-glutamine + ATP + H2O = L-glutaminyl-tRNA(Gln) + L-glutamate + ADP + phosphate + H(+)</text>
        <dbReference type="Rhea" id="RHEA:17521"/>
        <dbReference type="Rhea" id="RHEA-COMP:9681"/>
        <dbReference type="Rhea" id="RHEA-COMP:9684"/>
        <dbReference type="ChEBI" id="CHEBI:15377"/>
        <dbReference type="ChEBI" id="CHEBI:15378"/>
        <dbReference type="ChEBI" id="CHEBI:29985"/>
        <dbReference type="ChEBI" id="CHEBI:30616"/>
        <dbReference type="ChEBI" id="CHEBI:43474"/>
        <dbReference type="ChEBI" id="CHEBI:58359"/>
        <dbReference type="ChEBI" id="CHEBI:78520"/>
        <dbReference type="ChEBI" id="CHEBI:78521"/>
        <dbReference type="ChEBI" id="CHEBI:456216"/>
    </reaction>
</comment>
<dbReference type="HAMAP" id="MF_00122">
    <property type="entry name" value="GatC"/>
    <property type="match status" value="1"/>
</dbReference>
<organism evidence="7 8">
    <name type="scientific">Ligilactobacillus agilis DSM 20509</name>
    <dbReference type="NCBI Taxonomy" id="1423718"/>
    <lineage>
        <taxon>Bacteria</taxon>
        <taxon>Bacillati</taxon>
        <taxon>Bacillota</taxon>
        <taxon>Bacilli</taxon>
        <taxon>Lactobacillales</taxon>
        <taxon>Lactobacillaceae</taxon>
        <taxon>Ligilactobacillus</taxon>
    </lineage>
</organism>
<evidence type="ECO:0000256" key="4">
    <source>
        <dbReference type="ARBA" id="ARBA00047380"/>
    </source>
</evidence>
<dbReference type="GO" id="GO:0070681">
    <property type="term" value="P:glutaminyl-tRNAGln biosynthesis via transamidation"/>
    <property type="evidence" value="ECO:0007669"/>
    <property type="project" value="TreeGrafter"/>
</dbReference>
<comment type="similarity">
    <text evidence="1 6">Belongs to the GatC family.</text>
</comment>
<comment type="function">
    <text evidence="3 6">Allows the formation of correctly charged Asn-tRNA(Asn) or Gln-tRNA(Gln) through the transamidation of misacylated Asp-tRNA(Asn) or Glu-tRNA(Gln) in organisms which lack either or both of asparaginyl-tRNA or glutaminyl-tRNA synthetases. The reaction takes place in the presence of glutamine and ATP through an activated phospho-Asp-tRNA(Asn) or phospho-Glu-tRNA(Gln).</text>
</comment>
<sequence length="101" mass="11098">MMAITASEVAHVAGLAKLSFNETELEKFTGQMDEIIKMVQELSEVDTEGVPVTTHVTDAFNVMREDVAVKGLDRDLLMKNVPESQDGYIKVPAIIDESEEG</sequence>
<dbReference type="Proteomes" id="UP000051008">
    <property type="component" value="Unassembled WGS sequence"/>
</dbReference>
<dbReference type="EMBL" id="AYYP01000017">
    <property type="protein sequence ID" value="KRM65288.1"/>
    <property type="molecule type" value="Genomic_DNA"/>
</dbReference>
<comment type="caution">
    <text evidence="7">The sequence shown here is derived from an EMBL/GenBank/DDBJ whole genome shotgun (WGS) entry which is preliminary data.</text>
</comment>
<dbReference type="GO" id="GO:0005524">
    <property type="term" value="F:ATP binding"/>
    <property type="evidence" value="ECO:0007669"/>
    <property type="project" value="UniProtKB-KW"/>
</dbReference>
<comment type="subunit">
    <text evidence="2 6">Heterotrimer of A, B and C subunits.</text>
</comment>
<dbReference type="PANTHER" id="PTHR15004">
    <property type="entry name" value="GLUTAMYL-TRNA(GLN) AMIDOTRANSFERASE SUBUNIT C, MITOCHONDRIAL"/>
    <property type="match status" value="1"/>
</dbReference>
<accession>A0A0R2AD47</accession>
<dbReference type="GO" id="GO:0006412">
    <property type="term" value="P:translation"/>
    <property type="evidence" value="ECO:0007669"/>
    <property type="project" value="UniProtKB-UniRule"/>
</dbReference>
<dbReference type="InterPro" id="IPR003837">
    <property type="entry name" value="GatC"/>
</dbReference>
<dbReference type="GO" id="GO:0016740">
    <property type="term" value="F:transferase activity"/>
    <property type="evidence" value="ECO:0007669"/>
    <property type="project" value="UniProtKB-KW"/>
</dbReference>
<dbReference type="GO" id="GO:0006450">
    <property type="term" value="P:regulation of translational fidelity"/>
    <property type="evidence" value="ECO:0007669"/>
    <property type="project" value="InterPro"/>
</dbReference>
<dbReference type="SUPFAM" id="SSF141000">
    <property type="entry name" value="Glu-tRNAGln amidotransferase C subunit"/>
    <property type="match status" value="1"/>
</dbReference>
<evidence type="ECO:0000313" key="8">
    <source>
        <dbReference type="Proteomes" id="UP000051008"/>
    </source>
</evidence>
<reference evidence="7 8" key="1">
    <citation type="journal article" date="2015" name="Genome Announc.">
        <title>Expanding the biotechnology potential of lactobacilli through comparative genomics of 213 strains and associated genera.</title>
        <authorList>
            <person name="Sun Z."/>
            <person name="Harris H.M."/>
            <person name="McCann A."/>
            <person name="Guo C."/>
            <person name="Argimon S."/>
            <person name="Zhang W."/>
            <person name="Yang X."/>
            <person name="Jeffery I.B."/>
            <person name="Cooney J.C."/>
            <person name="Kagawa T.F."/>
            <person name="Liu W."/>
            <person name="Song Y."/>
            <person name="Salvetti E."/>
            <person name="Wrobel A."/>
            <person name="Rasinkangas P."/>
            <person name="Parkhill J."/>
            <person name="Rea M.C."/>
            <person name="O'Sullivan O."/>
            <person name="Ritari J."/>
            <person name="Douillard F.P."/>
            <person name="Paul Ross R."/>
            <person name="Yang R."/>
            <person name="Briner A.E."/>
            <person name="Felis G.E."/>
            <person name="de Vos W.M."/>
            <person name="Barrangou R."/>
            <person name="Klaenhammer T.R."/>
            <person name="Caufield P.W."/>
            <person name="Cui Y."/>
            <person name="Zhang H."/>
            <person name="O'Toole P.W."/>
        </authorList>
    </citation>
    <scope>NUCLEOTIDE SEQUENCE [LARGE SCALE GENOMIC DNA]</scope>
    <source>
        <strain evidence="7 8">DSM 20509</strain>
    </source>
</reference>
<name>A0A0R2AD47_9LACO</name>
<gene>
    <name evidence="6" type="primary">gatC</name>
    <name evidence="7" type="ORF">FC14_GL001429</name>
</gene>
<protein>
    <recommendedName>
        <fullName evidence="6">Aspartyl/glutamyl-tRNA(Asn/Gln) amidotransferase subunit C</fullName>
        <shortName evidence="6">Asp/Glu-ADT subunit C</shortName>
        <ecNumber evidence="6">6.3.5.-</ecNumber>
    </recommendedName>
</protein>
<keyword evidence="6" id="KW-0547">Nucleotide-binding</keyword>
<dbReference type="InterPro" id="IPR036113">
    <property type="entry name" value="Asp/Glu-ADT_sf_sub_c"/>
</dbReference>
<dbReference type="GO" id="GO:0050566">
    <property type="term" value="F:asparaginyl-tRNA synthase (glutamine-hydrolyzing) activity"/>
    <property type="evidence" value="ECO:0007669"/>
    <property type="project" value="RHEA"/>
</dbReference>
<dbReference type="Gene3D" id="1.10.20.60">
    <property type="entry name" value="Glu-tRNAGln amidotransferase C subunit, N-terminal domain"/>
    <property type="match status" value="1"/>
</dbReference>
<dbReference type="PATRIC" id="fig|1423718.3.peg.1492"/>
<dbReference type="AlphaFoldDB" id="A0A0R2AD47"/>
<dbReference type="NCBIfam" id="TIGR00135">
    <property type="entry name" value="gatC"/>
    <property type="match status" value="1"/>
</dbReference>
<evidence type="ECO:0000256" key="5">
    <source>
        <dbReference type="ARBA" id="ARBA00047913"/>
    </source>
</evidence>
<dbReference type="PANTHER" id="PTHR15004:SF0">
    <property type="entry name" value="GLUTAMYL-TRNA(GLN) AMIDOTRANSFERASE SUBUNIT C, MITOCHONDRIAL"/>
    <property type="match status" value="1"/>
</dbReference>
<keyword evidence="7" id="KW-0808">Transferase</keyword>
<evidence type="ECO:0000256" key="2">
    <source>
        <dbReference type="ARBA" id="ARBA00011123"/>
    </source>
</evidence>